<organism evidence="12 13">
    <name type="scientific">Aliigemmobacter aestuarii</name>
    <dbReference type="NCBI Taxonomy" id="1445661"/>
    <lineage>
        <taxon>Bacteria</taxon>
        <taxon>Pseudomonadati</taxon>
        <taxon>Pseudomonadota</taxon>
        <taxon>Alphaproteobacteria</taxon>
        <taxon>Rhodobacterales</taxon>
        <taxon>Paracoccaceae</taxon>
        <taxon>Aliigemmobacter</taxon>
    </lineage>
</organism>
<comment type="catalytic activity">
    <reaction evidence="10">
        <text>L-threonyl-[protein] + FAD = FMN-L-threonyl-[protein] + AMP + H(+)</text>
        <dbReference type="Rhea" id="RHEA:36847"/>
        <dbReference type="Rhea" id="RHEA-COMP:11060"/>
        <dbReference type="Rhea" id="RHEA-COMP:11061"/>
        <dbReference type="ChEBI" id="CHEBI:15378"/>
        <dbReference type="ChEBI" id="CHEBI:30013"/>
        <dbReference type="ChEBI" id="CHEBI:57692"/>
        <dbReference type="ChEBI" id="CHEBI:74257"/>
        <dbReference type="ChEBI" id="CHEBI:456215"/>
        <dbReference type="EC" id="2.7.1.180"/>
    </reaction>
</comment>
<reference evidence="12 13" key="1">
    <citation type="submission" date="2019-04" db="EMBL/GenBank/DDBJ databases">
        <title>Draft genome sequence of Gemmobacter aestuarii sp. nov.</title>
        <authorList>
            <person name="Hameed A."/>
            <person name="Lin S.-Y."/>
            <person name="Shahina M."/>
            <person name="Lai W.-A."/>
            <person name="Young C.-C."/>
        </authorList>
    </citation>
    <scope>NUCLEOTIDE SEQUENCE [LARGE SCALE GENOMIC DNA]</scope>
    <source>
        <strain evidence="12 13">CC-PW-75</strain>
    </source>
</reference>
<dbReference type="Gene3D" id="3.10.520.10">
    <property type="entry name" value="ApbE-like domains"/>
    <property type="match status" value="1"/>
</dbReference>
<dbReference type="PROSITE" id="PS51318">
    <property type="entry name" value="TAT"/>
    <property type="match status" value="1"/>
</dbReference>
<evidence type="ECO:0000313" key="13">
    <source>
        <dbReference type="Proteomes" id="UP000309450"/>
    </source>
</evidence>
<evidence type="ECO:0000256" key="1">
    <source>
        <dbReference type="ARBA" id="ARBA00001946"/>
    </source>
</evidence>
<dbReference type="InterPro" id="IPR006311">
    <property type="entry name" value="TAT_signal"/>
</dbReference>
<protein>
    <recommendedName>
        <fullName evidence="3">FAD:protein FMN transferase</fullName>
        <ecNumber evidence="2">2.7.1.180</ecNumber>
    </recommendedName>
    <alternativeName>
        <fullName evidence="9">Flavin transferase</fullName>
    </alternativeName>
</protein>
<evidence type="ECO:0000256" key="3">
    <source>
        <dbReference type="ARBA" id="ARBA00016337"/>
    </source>
</evidence>
<comment type="caution">
    <text evidence="12">The sequence shown here is derived from an EMBL/GenBank/DDBJ whole genome shotgun (WGS) entry which is preliminary data.</text>
</comment>
<dbReference type="GO" id="GO:0016740">
    <property type="term" value="F:transferase activity"/>
    <property type="evidence" value="ECO:0007669"/>
    <property type="project" value="UniProtKB-KW"/>
</dbReference>
<evidence type="ECO:0000256" key="2">
    <source>
        <dbReference type="ARBA" id="ARBA00011955"/>
    </source>
</evidence>
<evidence type="ECO:0000256" key="8">
    <source>
        <dbReference type="ARBA" id="ARBA00022842"/>
    </source>
</evidence>
<dbReference type="InterPro" id="IPR024932">
    <property type="entry name" value="ApbE"/>
</dbReference>
<keyword evidence="7" id="KW-0274">FAD</keyword>
<dbReference type="PANTHER" id="PTHR30040">
    <property type="entry name" value="THIAMINE BIOSYNTHESIS LIPOPROTEIN APBE"/>
    <property type="match status" value="1"/>
</dbReference>
<dbReference type="Proteomes" id="UP000309450">
    <property type="component" value="Unassembled WGS sequence"/>
</dbReference>
<keyword evidence="13" id="KW-1185">Reference proteome</keyword>
<evidence type="ECO:0000256" key="11">
    <source>
        <dbReference type="SAM" id="SignalP"/>
    </source>
</evidence>
<dbReference type="RefSeq" id="WP_136395453.1">
    <property type="nucleotide sequence ID" value="NZ_SSND01000004.1"/>
</dbReference>
<evidence type="ECO:0000256" key="7">
    <source>
        <dbReference type="ARBA" id="ARBA00022827"/>
    </source>
</evidence>
<feature type="signal peptide" evidence="11">
    <location>
        <begin position="1"/>
        <end position="28"/>
    </location>
</feature>
<evidence type="ECO:0000256" key="9">
    <source>
        <dbReference type="ARBA" id="ARBA00031306"/>
    </source>
</evidence>
<comment type="cofactor">
    <cofactor evidence="1">
        <name>Mg(2+)</name>
        <dbReference type="ChEBI" id="CHEBI:18420"/>
    </cofactor>
</comment>
<keyword evidence="8" id="KW-0460">Magnesium</keyword>
<evidence type="ECO:0000256" key="5">
    <source>
        <dbReference type="ARBA" id="ARBA00022679"/>
    </source>
</evidence>
<dbReference type="PANTHER" id="PTHR30040:SF2">
    <property type="entry name" value="FAD:PROTEIN FMN TRANSFERASE"/>
    <property type="match status" value="1"/>
</dbReference>
<dbReference type="EC" id="2.7.1.180" evidence="2"/>
<accession>A0A4S3MKA2</accession>
<name>A0A4S3MKA2_9RHOB</name>
<keyword evidence="6" id="KW-0479">Metal-binding</keyword>
<keyword evidence="4" id="KW-0285">Flavoprotein</keyword>
<evidence type="ECO:0000313" key="12">
    <source>
        <dbReference type="EMBL" id="THD82344.1"/>
    </source>
</evidence>
<evidence type="ECO:0000256" key="10">
    <source>
        <dbReference type="ARBA" id="ARBA00048540"/>
    </source>
</evidence>
<evidence type="ECO:0000256" key="4">
    <source>
        <dbReference type="ARBA" id="ARBA00022630"/>
    </source>
</evidence>
<dbReference type="GO" id="GO:0046872">
    <property type="term" value="F:metal ion binding"/>
    <property type="evidence" value="ECO:0007669"/>
    <property type="project" value="UniProtKB-KW"/>
</dbReference>
<dbReference type="OrthoDB" id="9778595at2"/>
<sequence length="299" mass="31327">MTDRTLSTRRRFLAISAAAAMAPSAALPGDASRVWTGRGLGGALSVRLDGVTPGRMQRLAARIEATVDRVERQFSLYRDSDLTRLNRDGRLSHPSDDVLSLFDLADRVHRATGGAFDPTVQPVWAALARSGDVAGARRLVGWDRVRFDPDEIRLEPGMALTFNGIAQGWAADRVADALRAEGLENILIDMGEILGLGTASTGAPWRASILSPHGASVGQARLHDLALATSSPLGTTIAGGAGHILHPLGLAAVWSTVSVSAPQAAVADALSTACCLLPEDGIDRAMQAFPGARCEVAVA</sequence>
<feature type="chain" id="PRO_5039933891" description="FAD:protein FMN transferase" evidence="11">
    <location>
        <begin position="29"/>
        <end position="299"/>
    </location>
</feature>
<dbReference type="AlphaFoldDB" id="A0A4S3MKA2"/>
<keyword evidence="11" id="KW-0732">Signal</keyword>
<dbReference type="EMBL" id="SSND01000004">
    <property type="protein sequence ID" value="THD82344.1"/>
    <property type="molecule type" value="Genomic_DNA"/>
</dbReference>
<keyword evidence="5 12" id="KW-0808">Transferase</keyword>
<proteinExistence type="predicted"/>
<gene>
    <name evidence="12" type="ORF">E7811_14920</name>
</gene>
<dbReference type="InterPro" id="IPR003374">
    <property type="entry name" value="ApbE-like_sf"/>
</dbReference>
<dbReference type="Pfam" id="PF02424">
    <property type="entry name" value="ApbE"/>
    <property type="match status" value="1"/>
</dbReference>
<dbReference type="SUPFAM" id="SSF143631">
    <property type="entry name" value="ApbE-like"/>
    <property type="match status" value="1"/>
</dbReference>
<evidence type="ECO:0000256" key="6">
    <source>
        <dbReference type="ARBA" id="ARBA00022723"/>
    </source>
</evidence>